<evidence type="ECO:0008006" key="3">
    <source>
        <dbReference type="Google" id="ProtNLM"/>
    </source>
</evidence>
<protein>
    <recommendedName>
        <fullName evidence="3">HEPN domain-containing protein</fullName>
    </recommendedName>
</protein>
<dbReference type="AlphaFoldDB" id="A0A432YRX5"/>
<reference evidence="1 2" key="1">
    <citation type="journal article" date="2011" name="Front. Microbiol.">
        <title>Genomic signatures of strain selection and enhancement in Bacillus atrophaeus var. globigii, a historical biowarfare simulant.</title>
        <authorList>
            <person name="Gibbons H.S."/>
            <person name="Broomall S.M."/>
            <person name="McNew L.A."/>
            <person name="Daligault H."/>
            <person name="Chapman C."/>
            <person name="Bruce D."/>
            <person name="Karavis M."/>
            <person name="Krepps M."/>
            <person name="McGregor P.A."/>
            <person name="Hong C."/>
            <person name="Park K.H."/>
            <person name="Akmal A."/>
            <person name="Feldman A."/>
            <person name="Lin J.S."/>
            <person name="Chang W.E."/>
            <person name="Higgs B.W."/>
            <person name="Demirev P."/>
            <person name="Lindquist J."/>
            <person name="Liem A."/>
            <person name="Fochler E."/>
            <person name="Read T.D."/>
            <person name="Tapia R."/>
            <person name="Johnson S."/>
            <person name="Bishop-Lilly K.A."/>
            <person name="Detter C."/>
            <person name="Han C."/>
            <person name="Sozhamannan S."/>
            <person name="Rosenzweig C.N."/>
            <person name="Skowronski E.W."/>
        </authorList>
    </citation>
    <scope>NUCLEOTIDE SEQUENCE [LARGE SCALE GENOMIC DNA]</scope>
    <source>
        <strain evidence="1 2">TPS4-2</strain>
    </source>
</reference>
<comment type="caution">
    <text evidence="1">The sequence shown here is derived from an EMBL/GenBank/DDBJ whole genome shotgun (WGS) entry which is preliminary data.</text>
</comment>
<name>A0A432YRX5_9GAMM</name>
<organism evidence="1 2">
    <name type="scientific">Idiomarina piscisalsi</name>
    <dbReference type="NCBI Taxonomy" id="1096243"/>
    <lineage>
        <taxon>Bacteria</taxon>
        <taxon>Pseudomonadati</taxon>
        <taxon>Pseudomonadota</taxon>
        <taxon>Gammaproteobacteria</taxon>
        <taxon>Alteromonadales</taxon>
        <taxon>Idiomarinaceae</taxon>
        <taxon>Idiomarina</taxon>
    </lineage>
</organism>
<evidence type="ECO:0000313" key="1">
    <source>
        <dbReference type="EMBL" id="RUO64336.1"/>
    </source>
</evidence>
<dbReference type="EMBL" id="PIQA01000005">
    <property type="protein sequence ID" value="RUO64336.1"/>
    <property type="molecule type" value="Genomic_DNA"/>
</dbReference>
<dbReference type="Proteomes" id="UP000288361">
    <property type="component" value="Unassembled WGS sequence"/>
</dbReference>
<accession>A0A432YRX5</accession>
<evidence type="ECO:0000313" key="2">
    <source>
        <dbReference type="Proteomes" id="UP000288361"/>
    </source>
</evidence>
<gene>
    <name evidence="1" type="ORF">CWI73_08050</name>
</gene>
<proteinExistence type="predicted"/>
<dbReference type="RefSeq" id="WP_126752304.1">
    <property type="nucleotide sequence ID" value="NZ_JBHUMT010000001.1"/>
</dbReference>
<sequence length="139" mass="15701">MIDKYSKYRELISRIDSAIEDGFYLEATWIAYAILEDRLVSALKESGGGPSIRMLGPKIGKIKSRQTSSLKMRQAFFGDMIQRLSDWAKKRNALMHALADERLDVPAIDAESESVALEGRELAREFSAACKRFKKLNAK</sequence>